<dbReference type="PANTHER" id="PTHR12414:SF7">
    <property type="entry name" value="CHORION-SPECIFIC TRANSCRIPTION FACTOR GCMB"/>
    <property type="match status" value="1"/>
</dbReference>
<reference evidence="9 10" key="1">
    <citation type="submission" date="2019-09" db="EMBL/GenBank/DDBJ databases">
        <title>Bird 10,000 Genomes (B10K) Project - Family phase.</title>
        <authorList>
            <person name="Zhang G."/>
        </authorList>
    </citation>
    <scope>NUCLEOTIDE SEQUENCE [LARGE SCALE GENOMIC DNA]</scope>
    <source>
        <strain evidence="9">B10K-DU-030-25</strain>
    </source>
</reference>
<dbReference type="FunFam" id="3.30.70.3530:FF:000001">
    <property type="entry name" value="Chorion-specific transcription factor GCMb"/>
    <property type="match status" value="1"/>
</dbReference>
<evidence type="ECO:0000313" key="10">
    <source>
        <dbReference type="Proteomes" id="UP000587655"/>
    </source>
</evidence>
<dbReference type="InterPro" id="IPR039791">
    <property type="entry name" value="GCM"/>
</dbReference>
<dbReference type="Gene3D" id="3.30.70.3530">
    <property type="entry name" value="GCM motif"/>
    <property type="match status" value="1"/>
</dbReference>
<evidence type="ECO:0000256" key="2">
    <source>
        <dbReference type="ARBA" id="ARBA00022473"/>
    </source>
</evidence>
<dbReference type="SUPFAM" id="SSF90073">
    <property type="entry name" value="GCM domain"/>
    <property type="match status" value="1"/>
</dbReference>
<dbReference type="InterPro" id="IPR043021">
    <property type="entry name" value="GCM_small"/>
</dbReference>
<proteinExistence type="predicted"/>
<keyword evidence="5" id="KW-0804">Transcription</keyword>
<evidence type="ECO:0000256" key="4">
    <source>
        <dbReference type="ARBA" id="ARBA00023125"/>
    </source>
</evidence>
<keyword evidence="6" id="KW-0539">Nucleus</keyword>
<keyword evidence="4" id="KW-0238">DNA-binding</keyword>
<dbReference type="PANTHER" id="PTHR12414">
    <property type="entry name" value="GLIAL CELLS MISSING RELATED/GLIDE"/>
    <property type="match status" value="1"/>
</dbReference>
<dbReference type="InterPro" id="IPR036115">
    <property type="entry name" value="GCM_dom_sf"/>
</dbReference>
<accession>A0A7K7U624</accession>
<dbReference type="Pfam" id="PF03615">
    <property type="entry name" value="GCM"/>
    <property type="match status" value="1"/>
</dbReference>
<feature type="region of interest" description="Disordered" evidence="7">
    <location>
        <begin position="145"/>
        <end position="176"/>
    </location>
</feature>
<dbReference type="GO" id="GO:0000978">
    <property type="term" value="F:RNA polymerase II cis-regulatory region sequence-specific DNA binding"/>
    <property type="evidence" value="ECO:0007669"/>
    <property type="project" value="TreeGrafter"/>
</dbReference>
<evidence type="ECO:0000256" key="7">
    <source>
        <dbReference type="SAM" id="MobiDB-lite"/>
    </source>
</evidence>
<dbReference type="Gene3D" id="2.20.25.670">
    <property type="entry name" value="GCM domain, large subdomain"/>
    <property type="match status" value="1"/>
</dbReference>
<evidence type="ECO:0000256" key="1">
    <source>
        <dbReference type="ARBA" id="ARBA00004123"/>
    </source>
</evidence>
<dbReference type="EMBL" id="VZSZ01006564">
    <property type="protein sequence ID" value="NXA24419.1"/>
    <property type="molecule type" value="Genomic_DNA"/>
</dbReference>
<keyword evidence="3" id="KW-0805">Transcription regulation</keyword>
<protein>
    <submittedName>
        <fullName evidence="9">GCM2 factor</fullName>
    </submittedName>
</protein>
<feature type="domain" description="GCM" evidence="8">
    <location>
        <begin position="6"/>
        <end position="161"/>
    </location>
</feature>
<dbReference type="InterPro" id="IPR003902">
    <property type="entry name" value="Tscrpt_reg_GCM"/>
</dbReference>
<feature type="non-terminal residue" evidence="9">
    <location>
        <position position="1"/>
    </location>
</feature>
<feature type="region of interest" description="Disordered" evidence="7">
    <location>
        <begin position="307"/>
        <end position="340"/>
    </location>
</feature>
<comment type="subcellular location">
    <subcellularLocation>
        <location evidence="1">Nucleus</location>
    </subcellularLocation>
</comment>
<dbReference type="AlphaFoldDB" id="A0A7K7U624"/>
<dbReference type="PROSITE" id="PS50807">
    <property type="entry name" value="GCM"/>
    <property type="match status" value="1"/>
</dbReference>
<dbReference type="InterPro" id="IPR043020">
    <property type="entry name" value="GCM_large"/>
</dbReference>
<evidence type="ECO:0000259" key="8">
    <source>
        <dbReference type="PROSITE" id="PS50807"/>
    </source>
</evidence>
<dbReference type="GO" id="GO:0042063">
    <property type="term" value="P:gliogenesis"/>
    <property type="evidence" value="ECO:0007669"/>
    <property type="project" value="TreeGrafter"/>
</dbReference>
<name>A0A7K7U624_9CHAR</name>
<comment type="caution">
    <text evidence="9">The sequence shown here is derived from an EMBL/GenBank/DDBJ whole genome shotgun (WGS) entry which is preliminary data.</text>
</comment>
<dbReference type="GO" id="GO:0001228">
    <property type="term" value="F:DNA-binding transcription activator activity, RNA polymerase II-specific"/>
    <property type="evidence" value="ECO:0007669"/>
    <property type="project" value="InterPro"/>
</dbReference>
<feature type="non-terminal residue" evidence="9">
    <location>
        <position position="474"/>
    </location>
</feature>
<organism evidence="9 10">
    <name type="scientific">Ibidorhyncha struthersii</name>
    <dbReference type="NCBI Taxonomy" id="425643"/>
    <lineage>
        <taxon>Eukaryota</taxon>
        <taxon>Metazoa</taxon>
        <taxon>Chordata</taxon>
        <taxon>Craniata</taxon>
        <taxon>Vertebrata</taxon>
        <taxon>Euteleostomi</taxon>
        <taxon>Archelosauria</taxon>
        <taxon>Archosauria</taxon>
        <taxon>Dinosauria</taxon>
        <taxon>Saurischia</taxon>
        <taxon>Theropoda</taxon>
        <taxon>Coelurosauria</taxon>
        <taxon>Aves</taxon>
        <taxon>Neognathae</taxon>
        <taxon>Neoaves</taxon>
        <taxon>Charadriiformes</taxon>
        <taxon>Charadriidae</taxon>
        <taxon>Ibidorhyncha</taxon>
    </lineage>
</organism>
<dbReference type="Proteomes" id="UP000587655">
    <property type="component" value="Unassembled WGS sequence"/>
</dbReference>
<evidence type="ECO:0000256" key="5">
    <source>
        <dbReference type="ARBA" id="ARBA00023163"/>
    </source>
</evidence>
<dbReference type="GO" id="GO:0005634">
    <property type="term" value="C:nucleus"/>
    <property type="evidence" value="ECO:0007669"/>
    <property type="project" value="UniProtKB-SubCell"/>
</dbReference>
<evidence type="ECO:0000256" key="6">
    <source>
        <dbReference type="ARBA" id="ARBA00023242"/>
    </source>
</evidence>
<feature type="compositionally biased region" description="Basic and acidic residues" evidence="7">
    <location>
        <begin position="145"/>
        <end position="159"/>
    </location>
</feature>
<gene>
    <name evidence="9" type="primary">Gcm2</name>
    <name evidence="9" type="ORF">IBISTR_R08148</name>
</gene>
<evidence type="ECO:0000256" key="3">
    <source>
        <dbReference type="ARBA" id="ARBA00023015"/>
    </source>
</evidence>
<keyword evidence="10" id="KW-1185">Reference proteome</keyword>
<keyword evidence="2" id="KW-0217">Developmental protein</keyword>
<sequence length="474" mass="52668">YSLALCLGPPTPLALPQEPKHFDTFQEWPDGYVRFIYSSEEKNAQRHLSGWAMRNTNNHNCQILKKSCLGVVVCARSCALPGGGRLQLRPAICDKARQKQQKKACPNCNSALELIPCRGHSGYPVTNFWRLDGKAIFFQAKGVHDHPRPESKLEAEARRSAIKKQLSSSHHSQKKRLLNSEAGRYHDSGSYIDNLQNLPCMDGPERVGIITDTSFLIPAQSYPSLQNTDLYKASYDSASFQEDQLLPYPKCPNPRIYVPRPCSYDFGVPTFISSSPYPTFYKDLTSPAIDADPLGLNGSHCGAVTTHDKSFDNPGRHYGPKPAWGKASSGDRSDYGQMQTSTNHPYYGGDYTCRYGPSPSPIAPPLQTVITTTTKVSYQAYKPSTLKYSDNLCDMKNLQSYTHVAENVSGTIYSGMKIQEDFGMIKSALLYQHDPVPAKSEPAESVETYRYGPPLGNSYAEHEGETLRFESAGY</sequence>
<evidence type="ECO:0000313" key="9">
    <source>
        <dbReference type="EMBL" id="NXA24419.1"/>
    </source>
</evidence>